<dbReference type="InterPro" id="IPR020583">
    <property type="entry name" value="Inositol_monoP_metal-BS"/>
</dbReference>
<dbReference type="Gene3D" id="3.40.190.80">
    <property type="match status" value="1"/>
</dbReference>
<keyword evidence="5" id="KW-1185">Reference proteome</keyword>
<proteinExistence type="predicted"/>
<evidence type="ECO:0000313" key="4">
    <source>
        <dbReference type="EMBL" id="MEW9267265.1"/>
    </source>
</evidence>
<comment type="caution">
    <text evidence="4">The sequence shown here is derived from an EMBL/GenBank/DDBJ whole genome shotgun (WGS) entry which is preliminary data.</text>
</comment>
<keyword evidence="2" id="KW-0378">Hydrolase</keyword>
<name>A0ABV3PCN7_9ACTN</name>
<dbReference type="PRINTS" id="PR00377">
    <property type="entry name" value="IMPHPHTASES"/>
</dbReference>
<dbReference type="EMBL" id="JBFNQN010000016">
    <property type="protein sequence ID" value="MEW9267265.1"/>
    <property type="molecule type" value="Genomic_DNA"/>
</dbReference>
<evidence type="ECO:0000256" key="2">
    <source>
        <dbReference type="ARBA" id="ARBA00022801"/>
    </source>
</evidence>
<reference evidence="4 5" key="1">
    <citation type="submission" date="2024-07" db="EMBL/GenBank/DDBJ databases">
        <authorList>
            <person name="Thanompreechachai J."/>
            <person name="Duangmal K."/>
        </authorList>
    </citation>
    <scope>NUCLEOTIDE SEQUENCE [LARGE SCALE GENOMIC DNA]</scope>
    <source>
        <strain evidence="4 5">KCTC 19886</strain>
    </source>
</reference>
<keyword evidence="1" id="KW-0479">Metal-binding</keyword>
<dbReference type="InterPro" id="IPR000760">
    <property type="entry name" value="Inositol_monophosphatase-like"/>
</dbReference>
<dbReference type="SUPFAM" id="SSF56655">
    <property type="entry name" value="Carbohydrate phosphatase"/>
    <property type="match status" value="1"/>
</dbReference>
<dbReference type="CDD" id="cd01637">
    <property type="entry name" value="IMPase_like"/>
    <property type="match status" value="1"/>
</dbReference>
<dbReference type="PANTHER" id="PTHR20854">
    <property type="entry name" value="INOSITOL MONOPHOSPHATASE"/>
    <property type="match status" value="1"/>
</dbReference>
<evidence type="ECO:0000256" key="1">
    <source>
        <dbReference type="ARBA" id="ARBA00022723"/>
    </source>
</evidence>
<protein>
    <submittedName>
        <fullName evidence="4">Inositol monophosphatase</fullName>
    </submittedName>
</protein>
<evidence type="ECO:0000313" key="5">
    <source>
        <dbReference type="Proteomes" id="UP001555826"/>
    </source>
</evidence>
<dbReference type="Gene3D" id="3.30.540.10">
    <property type="entry name" value="Fructose-1,6-Bisphosphatase, subunit A, domain 1"/>
    <property type="match status" value="1"/>
</dbReference>
<keyword evidence="3" id="KW-0460">Magnesium</keyword>
<dbReference type="PANTHER" id="PTHR20854:SF4">
    <property type="entry name" value="INOSITOL-1-MONOPHOSPHATASE-RELATED"/>
    <property type="match status" value="1"/>
</dbReference>
<accession>A0ABV3PCN7</accession>
<evidence type="ECO:0000256" key="3">
    <source>
        <dbReference type="ARBA" id="ARBA00022842"/>
    </source>
</evidence>
<dbReference type="Proteomes" id="UP001555826">
    <property type="component" value="Unassembled WGS sequence"/>
</dbReference>
<dbReference type="RefSeq" id="WP_367640535.1">
    <property type="nucleotide sequence ID" value="NZ_JBFNQN010000016.1"/>
</dbReference>
<organism evidence="4 5">
    <name type="scientific">Kineococcus endophyticus</name>
    <dbReference type="NCBI Taxonomy" id="1181883"/>
    <lineage>
        <taxon>Bacteria</taxon>
        <taxon>Bacillati</taxon>
        <taxon>Actinomycetota</taxon>
        <taxon>Actinomycetes</taxon>
        <taxon>Kineosporiales</taxon>
        <taxon>Kineosporiaceae</taxon>
        <taxon>Kineococcus</taxon>
    </lineage>
</organism>
<sequence length="269" mass="27344">MPDDLGVAFDAVAAAAAVALRAFADLASVEPQVKDDGSMVTAADRQGERAARGALARHRPGDAVLGEEFALADGVGRTGRRWIVDPIDGTAHFVNGDDRWLVLLALEVDGVLEVAVAAVPAQGRVWWAVRGGGAFAGTVDAAGTVSDARPLAVSPPPTDPGWPRMGVVPAAPFQLDTDRDLARRAGAGTEAAQWPLHPALLVAQGDLDVAVQTRASIWDVAATTLIVAEAGGLSSGADGSPDLGNGPRVFSSGPGVHAGVLAAVAARRP</sequence>
<dbReference type="Pfam" id="PF00459">
    <property type="entry name" value="Inositol_P"/>
    <property type="match status" value="1"/>
</dbReference>
<dbReference type="PROSITE" id="PS00629">
    <property type="entry name" value="IMP_1"/>
    <property type="match status" value="1"/>
</dbReference>
<gene>
    <name evidence="4" type="ORF">AB1207_21150</name>
</gene>